<dbReference type="RefSeq" id="WP_198099499.1">
    <property type="nucleotide sequence ID" value="NZ_JAEDAL010000001.1"/>
</dbReference>
<dbReference type="Proteomes" id="UP000620139">
    <property type="component" value="Unassembled WGS sequence"/>
</dbReference>
<accession>A0A931IVT2</accession>
<dbReference type="AlphaFoldDB" id="A0A931IVT2"/>
<evidence type="ECO:0000256" key="1">
    <source>
        <dbReference type="SAM" id="SignalP"/>
    </source>
</evidence>
<evidence type="ECO:0008006" key="4">
    <source>
        <dbReference type="Google" id="ProtNLM"/>
    </source>
</evidence>
<name>A0A931IVT2_9BURK</name>
<comment type="caution">
    <text evidence="2">The sequence shown here is derived from an EMBL/GenBank/DDBJ whole genome shotgun (WGS) entry which is preliminary data.</text>
</comment>
<reference evidence="2" key="1">
    <citation type="submission" date="2020-12" db="EMBL/GenBank/DDBJ databases">
        <title>The genome sequence of Inhella sp. 4Y17.</title>
        <authorList>
            <person name="Liu Y."/>
        </authorList>
    </citation>
    <scope>NUCLEOTIDE SEQUENCE</scope>
    <source>
        <strain evidence="2">4Y10</strain>
    </source>
</reference>
<evidence type="ECO:0000313" key="3">
    <source>
        <dbReference type="Proteomes" id="UP000620139"/>
    </source>
</evidence>
<protein>
    <recommendedName>
        <fullName evidence="4">Lipoprotein</fullName>
    </recommendedName>
</protein>
<evidence type="ECO:0000313" key="2">
    <source>
        <dbReference type="EMBL" id="MBH9551910.1"/>
    </source>
</evidence>
<proteinExistence type="predicted"/>
<keyword evidence="1" id="KW-0732">Signal</keyword>
<keyword evidence="3" id="KW-1185">Reference proteome</keyword>
<feature type="chain" id="PRO_5036726909" description="Lipoprotein" evidence="1">
    <location>
        <begin position="26"/>
        <end position="223"/>
    </location>
</feature>
<feature type="signal peptide" evidence="1">
    <location>
        <begin position="1"/>
        <end position="25"/>
    </location>
</feature>
<dbReference type="EMBL" id="JAEDAL010000001">
    <property type="protein sequence ID" value="MBH9551910.1"/>
    <property type="molecule type" value="Genomic_DNA"/>
</dbReference>
<organism evidence="2 3">
    <name type="scientific">Inhella gelatinilytica</name>
    <dbReference type="NCBI Taxonomy" id="2795030"/>
    <lineage>
        <taxon>Bacteria</taxon>
        <taxon>Pseudomonadati</taxon>
        <taxon>Pseudomonadota</taxon>
        <taxon>Betaproteobacteria</taxon>
        <taxon>Burkholderiales</taxon>
        <taxon>Sphaerotilaceae</taxon>
        <taxon>Inhella</taxon>
    </lineage>
</organism>
<sequence length="223" mass="24381">MIFPFRALRGAGALLLACSVGTIQAAAPADDLAAVTASTGAARRDGAHLTLSLKAPAPALTLSDRGDCSTPDACTRYRFKGLSPNGQYARVDVHGYEWGSQLWINRNTGRQTEVFADPVASPSGRYLVVANGADCCEENGVFIWEQQEDRLVPRFALRPKDYALYATVRWEDEQTVRLRRLARSTAACPHDDLMSTEVLLRRQGTTWRFVTPTPAVPPRCGVS</sequence>
<gene>
    <name evidence="2" type="ORF">I7X43_03515</name>
</gene>